<organism evidence="2 3">
    <name type="scientific">Orchesella dallaii</name>
    <dbReference type="NCBI Taxonomy" id="48710"/>
    <lineage>
        <taxon>Eukaryota</taxon>
        <taxon>Metazoa</taxon>
        <taxon>Ecdysozoa</taxon>
        <taxon>Arthropoda</taxon>
        <taxon>Hexapoda</taxon>
        <taxon>Collembola</taxon>
        <taxon>Entomobryomorpha</taxon>
        <taxon>Entomobryoidea</taxon>
        <taxon>Orchesellidae</taxon>
        <taxon>Orchesellinae</taxon>
        <taxon>Orchesella</taxon>
    </lineage>
</organism>
<dbReference type="Proteomes" id="UP001642540">
    <property type="component" value="Unassembled WGS sequence"/>
</dbReference>
<reference evidence="2 3" key="1">
    <citation type="submission" date="2024-08" db="EMBL/GenBank/DDBJ databases">
        <authorList>
            <person name="Cucini C."/>
            <person name="Frati F."/>
        </authorList>
    </citation>
    <scope>NUCLEOTIDE SEQUENCE [LARGE SCALE GENOMIC DNA]</scope>
</reference>
<feature type="compositionally biased region" description="Acidic residues" evidence="1">
    <location>
        <begin position="171"/>
        <end position="189"/>
    </location>
</feature>
<dbReference type="EMBL" id="CAXLJM020000074">
    <property type="protein sequence ID" value="CAL8128167.1"/>
    <property type="molecule type" value="Genomic_DNA"/>
</dbReference>
<accession>A0ABP1RH66</accession>
<evidence type="ECO:0008006" key="4">
    <source>
        <dbReference type="Google" id="ProtNLM"/>
    </source>
</evidence>
<feature type="compositionally biased region" description="Basic and acidic residues" evidence="1">
    <location>
        <begin position="154"/>
        <end position="170"/>
    </location>
</feature>
<evidence type="ECO:0000313" key="2">
    <source>
        <dbReference type="EMBL" id="CAL8128167.1"/>
    </source>
</evidence>
<keyword evidence="3" id="KW-1185">Reference proteome</keyword>
<protein>
    <recommendedName>
        <fullName evidence="4">FLYWCH-type domain-containing protein</fullName>
    </recommendedName>
</protein>
<evidence type="ECO:0000313" key="3">
    <source>
        <dbReference type="Proteomes" id="UP001642540"/>
    </source>
</evidence>
<proteinExistence type="predicted"/>
<evidence type="ECO:0000256" key="1">
    <source>
        <dbReference type="SAM" id="MobiDB-lite"/>
    </source>
</evidence>
<sequence>MDDSEFVEYPRTFGKKVCYKLCHGGYTYDRRTMSSDKSKRYYYCDQRKICNASIIWKDGTWTYGKGTWEKNGEHTHHEPDNERCAAEIARGTAKLMAKTDPYVTASQIMEKVVSNGLPQPYPNDNAIKQSLLRVRKSAARVTGNETLPPTINPSEREAAPSDDHDHHDEVHDDCDDDDEVVILDSDDSSEDSKPNLKRQFEAETSFPTSSRSAKIIKTDKPSNVKEQVLLFDSWGSDSNRLLVYTNLGNLKCTVQSTEGGITKVLISHVSEAEGMGK</sequence>
<gene>
    <name evidence="2" type="ORF">ODALV1_LOCUS22118</name>
</gene>
<feature type="compositionally biased region" description="Basic and acidic residues" evidence="1">
    <location>
        <begin position="190"/>
        <end position="201"/>
    </location>
</feature>
<comment type="caution">
    <text evidence="2">The sequence shown here is derived from an EMBL/GenBank/DDBJ whole genome shotgun (WGS) entry which is preliminary data.</text>
</comment>
<dbReference type="Gene3D" id="2.20.25.240">
    <property type="match status" value="1"/>
</dbReference>
<feature type="region of interest" description="Disordered" evidence="1">
    <location>
        <begin position="140"/>
        <end position="214"/>
    </location>
</feature>
<name>A0ABP1RH66_9HEXA</name>
<feature type="compositionally biased region" description="Polar residues" evidence="1">
    <location>
        <begin position="143"/>
        <end position="153"/>
    </location>
</feature>